<accession>A0A557NRU8</accession>
<dbReference type="AlphaFoldDB" id="A0A557NRU8"/>
<gene>
    <name evidence="1" type="ORF">FOF44_18190</name>
</gene>
<proteinExistence type="predicted"/>
<name>A0A557NRU8_9VIBR</name>
<comment type="caution">
    <text evidence="1">The sequence shown here is derived from an EMBL/GenBank/DDBJ whole genome shotgun (WGS) entry which is preliminary data.</text>
</comment>
<dbReference type="EMBL" id="VMKJ01000092">
    <property type="protein sequence ID" value="TVO31025.1"/>
    <property type="molecule type" value="Genomic_DNA"/>
</dbReference>
<dbReference type="Proteomes" id="UP000319828">
    <property type="component" value="Unassembled WGS sequence"/>
</dbReference>
<evidence type="ECO:0000313" key="1">
    <source>
        <dbReference type="EMBL" id="TVO31025.1"/>
    </source>
</evidence>
<evidence type="ECO:0000313" key="2">
    <source>
        <dbReference type="Proteomes" id="UP000319828"/>
    </source>
</evidence>
<sequence length="72" mass="8459">MELPSRISIKFEALEMFEGFQQGNPESYPFWDHELTKLWEDFLVKMEAINDWVSGSIRKLELVTIPVIIEDA</sequence>
<dbReference type="RefSeq" id="WP_144389292.1">
    <property type="nucleotide sequence ID" value="NZ_CANNCB010000108.1"/>
</dbReference>
<organism evidence="1 2">
    <name type="scientific">Vibrio algivorus</name>
    <dbReference type="NCBI Taxonomy" id="1667024"/>
    <lineage>
        <taxon>Bacteria</taxon>
        <taxon>Pseudomonadati</taxon>
        <taxon>Pseudomonadota</taxon>
        <taxon>Gammaproteobacteria</taxon>
        <taxon>Vibrionales</taxon>
        <taxon>Vibrionaceae</taxon>
        <taxon>Vibrio</taxon>
    </lineage>
</organism>
<reference evidence="1 2" key="1">
    <citation type="submission" date="2019-07" db="EMBL/GenBank/DDBJ databases">
        <title>The draft genome sequence of Vibrio algivorus M1486.</title>
        <authorList>
            <person name="Meng X."/>
        </authorList>
    </citation>
    <scope>NUCLEOTIDE SEQUENCE [LARGE SCALE GENOMIC DNA]</scope>
    <source>
        <strain evidence="1 2">M1486</strain>
    </source>
</reference>
<protein>
    <submittedName>
        <fullName evidence="1">Uncharacterized protein</fullName>
    </submittedName>
</protein>